<evidence type="ECO:0000313" key="4">
    <source>
        <dbReference type="Proteomes" id="UP000291591"/>
    </source>
</evidence>
<feature type="coiled-coil region" evidence="1">
    <location>
        <begin position="20"/>
        <end position="47"/>
    </location>
</feature>
<dbReference type="Proteomes" id="UP000291591">
    <property type="component" value="Unassembled WGS sequence"/>
</dbReference>
<comment type="caution">
    <text evidence="3">The sequence shown here is derived from an EMBL/GenBank/DDBJ whole genome shotgun (WGS) entry which is preliminary data.</text>
</comment>
<evidence type="ECO:0000256" key="2">
    <source>
        <dbReference type="SAM" id="MobiDB-lite"/>
    </source>
</evidence>
<protein>
    <submittedName>
        <fullName evidence="3">Uncharacterized protein</fullName>
    </submittedName>
</protein>
<dbReference type="EMBL" id="SHKL01000001">
    <property type="protein sequence ID" value="RZT87829.1"/>
    <property type="molecule type" value="Genomic_DNA"/>
</dbReference>
<name>A0A4Q7V5A3_PSEST</name>
<evidence type="ECO:0000313" key="3">
    <source>
        <dbReference type="EMBL" id="RZT87829.1"/>
    </source>
</evidence>
<sequence length="698" mass="77651">MPQQQPRDPDLLLRDIVTRRVQLDLRRQEQEDLLQELEEVESNILTEIESCDISHRSIDRIRSLGVSVEDFDDVLKAEIRDGQWSYVKARRPAAPSAHLQLAVDKLRHAWIRSIERERLKTFALAKEAQALAEDLQSTLQCWNSDCSCRTFNDVEQGGVDQTSANQGWLCNFQPRFLMEIQPLDEVDFVLPWQESTNPNVILLPEASGFSIDWAIDAARGLLLDAIAQSPPDLLLINWIDTTAVFENLAGFSEFARKAPAFFRYQAMHTTAEMKRVLDAIWLEVEDVYDSCISHNFRDLADHNKFATNAEAYRVLIVTGFPQRFDKRSAEILARLSRHGRRAGLSLILVADPVVANSLASINRLGHIHELQDIPVSIDSLPSWWGPDTLPSGRLIIGANNRSYTPTLVAQGDVTYLTICRLKHPDDDDIRRVSQNYLDQCGLPTQMGVSPRTLAKLREDPVARRSSLLRAMLHWLRHETMYGGRPCDWEGFIGARHSHLGGQSYSRGEILHGAEYLYDKDFIEAAPESNDLPAGTSWPRISSKGVDMVDGGSVQDRDDFSTASRRVKNETNFSGPVIMGDSHNSHFAWSQSGSVSQANPTSSQVAPGFEEVANAVNQTLANLSQIGLAPDDANDAEASAHEILVEVEKEAPDRGRIRRALAALRGLIMPIANQAALGAGEGAHDAAKAALDHLQGLVF</sequence>
<organism evidence="3 4">
    <name type="scientific">Pseudonocardia sediminis</name>
    <dbReference type="NCBI Taxonomy" id="1397368"/>
    <lineage>
        <taxon>Bacteria</taxon>
        <taxon>Bacillati</taxon>
        <taxon>Actinomycetota</taxon>
        <taxon>Actinomycetes</taxon>
        <taxon>Pseudonocardiales</taxon>
        <taxon>Pseudonocardiaceae</taxon>
        <taxon>Pseudonocardia</taxon>
    </lineage>
</organism>
<reference evidence="3 4" key="1">
    <citation type="submission" date="2019-02" db="EMBL/GenBank/DDBJ databases">
        <title>Sequencing the genomes of 1000 actinobacteria strains.</title>
        <authorList>
            <person name="Klenk H.-P."/>
        </authorList>
    </citation>
    <scope>NUCLEOTIDE SEQUENCE [LARGE SCALE GENOMIC DNA]</scope>
    <source>
        <strain evidence="3 4">DSM 45779</strain>
    </source>
</reference>
<dbReference type="InterPro" id="IPR027417">
    <property type="entry name" value="P-loop_NTPase"/>
</dbReference>
<gene>
    <name evidence="3" type="ORF">EV383_4756</name>
</gene>
<dbReference type="Gene3D" id="3.40.50.300">
    <property type="entry name" value="P-loop containing nucleotide triphosphate hydrolases"/>
    <property type="match status" value="1"/>
</dbReference>
<evidence type="ECO:0000256" key="1">
    <source>
        <dbReference type="SAM" id="Coils"/>
    </source>
</evidence>
<accession>A0A4Q7V5A3</accession>
<dbReference type="AlphaFoldDB" id="A0A4Q7V5A3"/>
<feature type="region of interest" description="Disordered" evidence="2">
    <location>
        <begin position="542"/>
        <end position="577"/>
    </location>
</feature>
<keyword evidence="1" id="KW-0175">Coiled coil</keyword>
<keyword evidence="4" id="KW-1185">Reference proteome</keyword>
<proteinExistence type="predicted"/>